<dbReference type="PANTHER" id="PTHR24096">
    <property type="entry name" value="LONG-CHAIN-FATTY-ACID--COA LIGASE"/>
    <property type="match status" value="1"/>
</dbReference>
<proteinExistence type="inferred from homology"/>
<feature type="domain" description="AMP-binding enzyme C-terminal" evidence="4">
    <location>
        <begin position="516"/>
        <end position="604"/>
    </location>
</feature>
<comment type="similarity">
    <text evidence="1">Belongs to the ATP-dependent AMP-binding enzyme family.</text>
</comment>
<dbReference type="Gene3D" id="2.30.38.10">
    <property type="entry name" value="Luciferase, Domain 3"/>
    <property type="match status" value="1"/>
</dbReference>
<dbReference type="Pfam" id="PF13193">
    <property type="entry name" value="AMP-binding_C"/>
    <property type="match status" value="1"/>
</dbReference>
<evidence type="ECO:0000313" key="6">
    <source>
        <dbReference type="Proteomes" id="UP000077266"/>
    </source>
</evidence>
<dbReference type="InterPro" id="IPR045851">
    <property type="entry name" value="AMP-bd_C_sf"/>
</dbReference>
<dbReference type="Pfam" id="PF00501">
    <property type="entry name" value="AMP-binding"/>
    <property type="match status" value="1"/>
</dbReference>
<evidence type="ECO:0000259" key="3">
    <source>
        <dbReference type="Pfam" id="PF00501"/>
    </source>
</evidence>
<gene>
    <name evidence="5" type="ORF">EXIGLDRAFT_247394</name>
</gene>
<dbReference type="InterPro" id="IPR020845">
    <property type="entry name" value="AMP-binding_CS"/>
</dbReference>
<dbReference type="GO" id="GO:0016405">
    <property type="term" value="F:CoA-ligase activity"/>
    <property type="evidence" value="ECO:0007669"/>
    <property type="project" value="TreeGrafter"/>
</dbReference>
<dbReference type="InterPro" id="IPR000873">
    <property type="entry name" value="AMP-dep_synth/lig_dom"/>
</dbReference>
<feature type="domain" description="AMP-dependent synthetase/ligase" evidence="3">
    <location>
        <begin position="82"/>
        <end position="465"/>
    </location>
</feature>
<evidence type="ECO:0000256" key="2">
    <source>
        <dbReference type="ARBA" id="ARBA00022598"/>
    </source>
</evidence>
<sequence length="630" mass="68538">MPPPPPQLHMLIKSHFDPLPPVPVTNAHNVLFRDLGIADYDLFIDGLTGQRVTKLGFKQRVLDLATAFTAPRRVGGLHFVPNEDVIGLLAPNSIDFCTVVHAAFVATVPIALFPSGSTAHELAYLFKRSKATRLFVQSSHLRIALAAIDKSGFARDRVYLVDQAGGRPSVESLVENVVRKNLPRESPRAVHASTLGYMIFSSGTSGTPKAVMITHVNMIASFMSLAAFGEELQRSLAAAGVPSRDDLAAVTANTNDLTSFLLSGEVTADSIEQQRVLAVLPFYHSYGLHSYVLRGIAVPQTMVILPRFDVNLVLDMIPKYRIEMMGMVPSMVHQFLNSPRLPFADLSSLRSVGTGAAYLPPTLSHKLQTVIKSKTILPEGYGLSEVTVGAIFRPPVPFFGGRLPVNPLSTGILLPGLEARIVRSVTHAPPKPGQKVGDIVNVVDAVLDEPGELWLRGTVVAQGYFGDEQATREAFLPGGWLRTGDRFRVDAQGYFFYEDRVKDTLKVGGVQVSPAEIESCIMEVPGGIVADVSVIGVQPPTTRLGKDEKWPRAYVVLTAKGSALGEKEAAATISDWVRTHLNRSKRLRGGITFVEQIPKSPTGKVLRRELQDQYALEQAGRSPRKVKAKL</sequence>
<dbReference type="InParanoid" id="A0A165QB63"/>
<evidence type="ECO:0000256" key="1">
    <source>
        <dbReference type="ARBA" id="ARBA00006432"/>
    </source>
</evidence>
<dbReference type="PROSITE" id="PS00455">
    <property type="entry name" value="AMP_BINDING"/>
    <property type="match status" value="1"/>
</dbReference>
<name>A0A165QB63_EXIGL</name>
<evidence type="ECO:0000313" key="5">
    <source>
        <dbReference type="EMBL" id="KZW03353.1"/>
    </source>
</evidence>
<evidence type="ECO:0000259" key="4">
    <source>
        <dbReference type="Pfam" id="PF13193"/>
    </source>
</evidence>
<dbReference type="PANTHER" id="PTHR24096:SF149">
    <property type="entry name" value="AMP-BINDING DOMAIN-CONTAINING PROTEIN-RELATED"/>
    <property type="match status" value="1"/>
</dbReference>
<keyword evidence="2" id="KW-0436">Ligase</keyword>
<reference evidence="5 6" key="1">
    <citation type="journal article" date="2016" name="Mol. Biol. Evol.">
        <title>Comparative Genomics of Early-Diverging Mushroom-Forming Fungi Provides Insights into the Origins of Lignocellulose Decay Capabilities.</title>
        <authorList>
            <person name="Nagy L.G."/>
            <person name="Riley R."/>
            <person name="Tritt A."/>
            <person name="Adam C."/>
            <person name="Daum C."/>
            <person name="Floudas D."/>
            <person name="Sun H."/>
            <person name="Yadav J.S."/>
            <person name="Pangilinan J."/>
            <person name="Larsson K.H."/>
            <person name="Matsuura K."/>
            <person name="Barry K."/>
            <person name="Labutti K."/>
            <person name="Kuo R."/>
            <person name="Ohm R.A."/>
            <person name="Bhattacharya S.S."/>
            <person name="Shirouzu T."/>
            <person name="Yoshinaga Y."/>
            <person name="Martin F.M."/>
            <person name="Grigoriev I.V."/>
            <person name="Hibbett D.S."/>
        </authorList>
    </citation>
    <scope>NUCLEOTIDE SEQUENCE [LARGE SCALE GENOMIC DNA]</scope>
    <source>
        <strain evidence="5 6">HHB12029</strain>
    </source>
</reference>
<dbReference type="SUPFAM" id="SSF56801">
    <property type="entry name" value="Acetyl-CoA synthetase-like"/>
    <property type="match status" value="1"/>
</dbReference>
<accession>A0A165QB63</accession>
<organism evidence="5 6">
    <name type="scientific">Exidia glandulosa HHB12029</name>
    <dbReference type="NCBI Taxonomy" id="1314781"/>
    <lineage>
        <taxon>Eukaryota</taxon>
        <taxon>Fungi</taxon>
        <taxon>Dikarya</taxon>
        <taxon>Basidiomycota</taxon>
        <taxon>Agaricomycotina</taxon>
        <taxon>Agaricomycetes</taxon>
        <taxon>Auriculariales</taxon>
        <taxon>Exidiaceae</taxon>
        <taxon>Exidia</taxon>
    </lineage>
</organism>
<dbReference type="Proteomes" id="UP000077266">
    <property type="component" value="Unassembled WGS sequence"/>
</dbReference>
<dbReference type="STRING" id="1314781.A0A165QB63"/>
<dbReference type="OrthoDB" id="1898221at2759"/>
<dbReference type="AlphaFoldDB" id="A0A165QB63"/>
<dbReference type="EMBL" id="KV425884">
    <property type="protein sequence ID" value="KZW03353.1"/>
    <property type="molecule type" value="Genomic_DNA"/>
</dbReference>
<dbReference type="Gene3D" id="3.40.50.980">
    <property type="match status" value="3"/>
</dbReference>
<keyword evidence="6" id="KW-1185">Reference proteome</keyword>
<dbReference type="InterPro" id="IPR025110">
    <property type="entry name" value="AMP-bd_C"/>
</dbReference>
<protein>
    <submittedName>
        <fullName evidence="5">Acetyl-CoA synthetase-like protein</fullName>
    </submittedName>
</protein>
<dbReference type="Gene3D" id="3.30.300.30">
    <property type="match status" value="1"/>
</dbReference>